<evidence type="ECO:0000313" key="2">
    <source>
        <dbReference type="EMBL" id="CAI55813.1"/>
    </source>
</evidence>
<evidence type="ECO:0008006" key="4">
    <source>
        <dbReference type="Google" id="ProtNLM"/>
    </source>
</evidence>
<feature type="transmembrane region" description="Helical" evidence="1">
    <location>
        <begin position="392"/>
        <end position="411"/>
    </location>
</feature>
<feature type="transmembrane region" description="Helical" evidence="1">
    <location>
        <begin position="53"/>
        <end position="70"/>
    </location>
</feature>
<accession>Q38VH0</accession>
<keyword evidence="1" id="KW-0812">Transmembrane</keyword>
<feature type="transmembrane region" description="Helical" evidence="1">
    <location>
        <begin position="367"/>
        <end position="386"/>
    </location>
</feature>
<feature type="transmembrane region" description="Helical" evidence="1">
    <location>
        <begin position="90"/>
        <end position="109"/>
    </location>
</feature>
<sequence length="424" mass="48833">MQLIHRFKNDFLVIILMLIFISVYNTNIQVNIIQLVLNTILLATIILISKYSIITLLVIISNSVLVPALIQLNTGKSYGLLQMNLVPVHFNQMLFYIFIYNVIVFFWTNHSNILKNEKKLMKENFNLSQLTITIICMLAIIFSIVAFPTLPGIEQSIRFKMLLPGNAWNHFVVVCLIILLSNIRNNRMIQITYIFVLFWFLSHGERVDAAGIILGLVLYLVIIKDVKFNILSIIKYLAGFIILATLFIYIGNIRINGDASIVQSFNSIFTFSTISDISYLYNISIDFFDKQAMLHGDITRWFLAQVVPLVNGPMSFTEILKQFYPNPGGEFILSGPLMDFGVLGIITMINIDFIVIKIILTKNNRYTFIAYLLLVFAVLRIIWYGRMYVLTAEIYFIPLLLTMVTLLEAVIKRKDEGVKWRKEF</sequence>
<reference evidence="3" key="1">
    <citation type="journal article" date="2005" name="Nat. Biotechnol.">
        <title>The complete genome sequence of the meat-borne lactic acid bacterium Lactobacillus sakei 23K.</title>
        <authorList>
            <person name="Chaillou S."/>
            <person name="Champomier-Verges M.-C."/>
            <person name="Cornet M."/>
            <person name="Crutz-Le Coq A.-M."/>
            <person name="Dudez A.-M."/>
            <person name="Martin V."/>
            <person name="Beaufils S."/>
            <person name="Darbon-Rongere E."/>
            <person name="Bossy R."/>
            <person name="Loux V."/>
            <person name="Zagorec M."/>
        </authorList>
    </citation>
    <scope>NUCLEOTIDE SEQUENCE [LARGE SCALE GENOMIC DNA]</scope>
    <source>
        <strain evidence="3">23K</strain>
    </source>
</reference>
<keyword evidence="1" id="KW-0472">Membrane</keyword>
<dbReference type="KEGG" id="lsa:LCA_1510_c"/>
<dbReference type="RefSeq" id="WP_011375201.1">
    <property type="nucleotide sequence ID" value="NC_007576.1"/>
</dbReference>
<dbReference type="EMBL" id="CR936503">
    <property type="protein sequence ID" value="CAI55813.1"/>
    <property type="molecule type" value="Genomic_DNA"/>
</dbReference>
<gene>
    <name evidence="2" type="ORF">LCA_1510_c</name>
</gene>
<evidence type="ECO:0000313" key="3">
    <source>
        <dbReference type="Proteomes" id="UP000002707"/>
    </source>
</evidence>
<dbReference type="Proteomes" id="UP000002707">
    <property type="component" value="Chromosome"/>
</dbReference>
<keyword evidence="1" id="KW-1133">Transmembrane helix</keyword>
<feature type="transmembrane region" description="Helical" evidence="1">
    <location>
        <begin position="233"/>
        <end position="255"/>
    </location>
</feature>
<dbReference type="HOGENOM" id="CLU_646885_0_0_9"/>
<dbReference type="AlphaFoldDB" id="Q38VH0"/>
<feature type="transmembrane region" description="Helical" evidence="1">
    <location>
        <begin position="340"/>
        <end position="360"/>
    </location>
</feature>
<keyword evidence="3" id="KW-1185">Reference proteome</keyword>
<dbReference type="STRING" id="314315.LCA_1510_c"/>
<dbReference type="eggNOG" id="ENOG50341WJ">
    <property type="taxonomic scope" value="Bacteria"/>
</dbReference>
<evidence type="ECO:0000256" key="1">
    <source>
        <dbReference type="SAM" id="Phobius"/>
    </source>
</evidence>
<feature type="transmembrane region" description="Helical" evidence="1">
    <location>
        <begin position="130"/>
        <end position="150"/>
    </location>
</feature>
<protein>
    <recommendedName>
        <fullName evidence="4">Oligosaccharide repeat unit polymerase</fullName>
    </recommendedName>
</protein>
<feature type="transmembrane region" description="Helical" evidence="1">
    <location>
        <begin position="209"/>
        <end position="226"/>
    </location>
</feature>
<proteinExistence type="predicted"/>
<name>Q38VH0_LATSS</name>
<dbReference type="OrthoDB" id="2422034at2"/>
<organism evidence="2 3">
    <name type="scientific">Latilactobacillus sakei subsp. sakei (strain 23K)</name>
    <name type="common">Lactobacillus sakei subsp. sakei</name>
    <dbReference type="NCBI Taxonomy" id="314315"/>
    <lineage>
        <taxon>Bacteria</taxon>
        <taxon>Bacillati</taxon>
        <taxon>Bacillota</taxon>
        <taxon>Bacilli</taxon>
        <taxon>Lactobacillales</taxon>
        <taxon>Lactobacillaceae</taxon>
        <taxon>Latilactobacillus</taxon>
    </lineage>
</organism>
<feature type="transmembrane region" description="Helical" evidence="1">
    <location>
        <begin position="162"/>
        <end position="180"/>
    </location>
</feature>
<feature type="transmembrane region" description="Helical" evidence="1">
    <location>
        <begin position="7"/>
        <end position="24"/>
    </location>
</feature>